<feature type="transmembrane region" description="Helical" evidence="1">
    <location>
        <begin position="419"/>
        <end position="438"/>
    </location>
</feature>
<name>A0A512E150_9PROT</name>
<evidence type="ECO:0008006" key="4">
    <source>
        <dbReference type="Google" id="ProtNLM"/>
    </source>
</evidence>
<proteinExistence type="predicted"/>
<feature type="transmembrane region" description="Helical" evidence="1">
    <location>
        <begin position="164"/>
        <end position="182"/>
    </location>
</feature>
<gene>
    <name evidence="2" type="ORF">SAE02_65840</name>
</gene>
<dbReference type="PANTHER" id="PTHR37422">
    <property type="entry name" value="TEICHURONIC ACID BIOSYNTHESIS PROTEIN TUAE"/>
    <property type="match status" value="1"/>
</dbReference>
<dbReference type="EMBL" id="BJYZ01000041">
    <property type="protein sequence ID" value="GEO42436.1"/>
    <property type="molecule type" value="Genomic_DNA"/>
</dbReference>
<dbReference type="Proteomes" id="UP000321523">
    <property type="component" value="Unassembled WGS sequence"/>
</dbReference>
<comment type="caution">
    <text evidence="2">The sequence shown here is derived from an EMBL/GenBank/DDBJ whole genome shotgun (WGS) entry which is preliminary data.</text>
</comment>
<evidence type="ECO:0000313" key="2">
    <source>
        <dbReference type="EMBL" id="GEO42436.1"/>
    </source>
</evidence>
<feature type="transmembrane region" description="Helical" evidence="1">
    <location>
        <begin position="289"/>
        <end position="309"/>
    </location>
</feature>
<dbReference type="RefSeq" id="WP_147041111.1">
    <property type="nucleotide sequence ID" value="NZ_BJYZ01000041.1"/>
</dbReference>
<dbReference type="AlphaFoldDB" id="A0A512E150"/>
<dbReference type="PANTHER" id="PTHR37422:SF13">
    <property type="entry name" value="LIPOPOLYSACCHARIDE BIOSYNTHESIS PROTEIN PA4999-RELATED"/>
    <property type="match status" value="1"/>
</dbReference>
<keyword evidence="1" id="KW-0472">Membrane</keyword>
<feature type="transmembrane region" description="Helical" evidence="1">
    <location>
        <begin position="264"/>
        <end position="282"/>
    </location>
</feature>
<feature type="transmembrane region" description="Helical" evidence="1">
    <location>
        <begin position="390"/>
        <end position="412"/>
    </location>
</feature>
<organism evidence="2 3">
    <name type="scientific">Skermanella aerolata</name>
    <dbReference type="NCBI Taxonomy" id="393310"/>
    <lineage>
        <taxon>Bacteria</taxon>
        <taxon>Pseudomonadati</taxon>
        <taxon>Pseudomonadota</taxon>
        <taxon>Alphaproteobacteria</taxon>
        <taxon>Rhodospirillales</taxon>
        <taxon>Azospirillaceae</taxon>
        <taxon>Skermanella</taxon>
    </lineage>
</organism>
<dbReference type="InterPro" id="IPR051533">
    <property type="entry name" value="WaaL-like"/>
</dbReference>
<feature type="transmembrane region" description="Helical" evidence="1">
    <location>
        <begin position="139"/>
        <end position="157"/>
    </location>
</feature>
<reference evidence="2 3" key="1">
    <citation type="submission" date="2019-07" db="EMBL/GenBank/DDBJ databases">
        <title>Whole genome shotgun sequence of Skermanella aerolata NBRC 106429.</title>
        <authorList>
            <person name="Hosoyama A."/>
            <person name="Uohara A."/>
            <person name="Ohji S."/>
            <person name="Ichikawa N."/>
        </authorList>
    </citation>
    <scope>NUCLEOTIDE SEQUENCE [LARGE SCALE GENOMIC DNA]</scope>
    <source>
        <strain evidence="2 3">NBRC 106429</strain>
    </source>
</reference>
<feature type="transmembrane region" description="Helical" evidence="1">
    <location>
        <begin position="475"/>
        <end position="500"/>
    </location>
</feature>
<dbReference type="OrthoDB" id="7325983at2"/>
<keyword evidence="1" id="KW-0812">Transmembrane</keyword>
<feature type="transmembrane region" description="Helical" evidence="1">
    <location>
        <begin position="72"/>
        <end position="93"/>
    </location>
</feature>
<protein>
    <recommendedName>
        <fullName evidence="4">Ligase</fullName>
    </recommendedName>
</protein>
<keyword evidence="1" id="KW-1133">Transmembrane helix</keyword>
<evidence type="ECO:0000256" key="1">
    <source>
        <dbReference type="SAM" id="Phobius"/>
    </source>
</evidence>
<feature type="transmembrane region" description="Helical" evidence="1">
    <location>
        <begin position="241"/>
        <end position="258"/>
    </location>
</feature>
<feature type="transmembrane region" description="Helical" evidence="1">
    <location>
        <begin position="194"/>
        <end position="211"/>
    </location>
</feature>
<feature type="transmembrane region" description="Helical" evidence="1">
    <location>
        <begin position="38"/>
        <end position="66"/>
    </location>
</feature>
<accession>A0A512E150</accession>
<keyword evidence="3" id="KW-1185">Reference proteome</keyword>
<sequence length="715" mass="76875">MSSKLQAIDTPAAEPAEDDEALRGRLVATRSGDRTEGILAAFGGTIICLSFFIFVPALQPLAFGIWYQSEPVIAALFACGGAATICLAAMTMLGYPVSGALTHPLTLVTGALALWSAIASLAVPLPARSLIGPPQTGEGVLWQVALTALTALTLAVWQKRLVRRAIVVSAAVSGAILMGLNISEPIGSPWRPVYWPEFAAILGLFLIAIVTSDTSLRWPPAVARLLAPLPPARRLCASPEGLRVAAALLLGGAIVVTSSNKTAIGIFALVIPGLTALSWLTGTGKIWRAATVAAASAIIFAVPAGMYWLGKSYSLESPLSRWEMIRVALEALRADPWLLLHGSGWGSYNDILYRFLEHVRDIRVDSETWQPSLDIMGGGAFHTHNSYLEATISTGLPGGLLLLALPVTAILCARRRSHVVLCAVWVVVAGLLAAWFTLPEAVPFQAAALAATAGGLPRTSRSRDGHSPANHYKRFLHAGVAALAGLVLVTASVMTVRLALDAQRVLANMRTGGAVDRSLPPWLLSDHGQGGMHLWWLTLDLTNRLAAKGRTGAAFTASEVYWFEALMRAVDRHVAELPSSIRLKSLTVIMRDELATEMGDPQFDRLREWEIPTWSQKVMMLRQEMPERTDLAAPFLGTLVQSQNTAVAINFGNELLLRNPNDPVALWFTGIAMAPTAEWGNLGQARMLRAVDAGIERLIPLAPDVRKMLHDLRRD</sequence>
<feature type="transmembrane region" description="Helical" evidence="1">
    <location>
        <begin position="105"/>
        <end position="127"/>
    </location>
</feature>
<evidence type="ECO:0000313" key="3">
    <source>
        <dbReference type="Proteomes" id="UP000321523"/>
    </source>
</evidence>